<dbReference type="InterPro" id="IPR050218">
    <property type="entry name" value="LptD"/>
</dbReference>
<dbReference type="Pfam" id="PF19838">
    <property type="entry name" value="LptD_2"/>
    <property type="match status" value="1"/>
</dbReference>
<evidence type="ECO:0000259" key="1">
    <source>
        <dbReference type="Pfam" id="PF19838"/>
    </source>
</evidence>
<name>A0A1I6Z1B9_9FLAO</name>
<sequence length="851" mass="97835">MLKSRTIVQFFVVRLLIILGIIYSAPSFSFGQERIVKVDNTLEAPIIYSCRDSILTDIKTGISALYGEAKVEYEGISLTADYIEMDMEHRTVLATYTLDKDSNRVGIPVFSDGSEEVRAATLKYNFETEKAYIQELKVKQEENYLHMERAKRQTNGELHFVEGKFTTCDLDEPHYHFQLSKAVMVPNKRIVSGPLNLWIAGVPTPLGLPFIFLPTQEREQTGIIFPQLAFQNANLGMGFQDLGYFFPIKASDKIQTSLYASAYTSGTFGFKNYTQYNDRYKYNGSLELSFIQINRPFPNDSTLQNNSVIKWQHRQKNNANPYWNFSSDVNFQSSNDPTLSTQTDNPDFLKSTLNSSINITRKFPSKPVTMGLKLAMKQNKSSRNIDMDLPVYTLNVNRFFPFKFLRTNPIGPERFYEKIGVTYNLEARNNTVFADSLIQTRDYTNMAANLRNGVKNSLKVTTAIPLLNSRFTLTPSINYNSRINLQGIDQVYDFTGDSIIERESNEYGGYSQDLSFTSSLTTSLYSYYRFIGKNKMKMRHVLTPSFNFSYTPDLSSTVTRTYITNTQDTVVLNYSPYQNSIYREGYSRETALLSYSFNNAFEFKKRVTNDTIDEDVKFRIIEAFSVSGNYDFLKDSLNWSPVNVNLRVKPFKFLAIVNNNTFSPYAINEFGDGQSVLAWREGQGLLNLTRSETSFTFTLASKESLEKIENTKFSEGNSWNADYEYYRLHPEEILNYDIPWKLNMGYRFESNINTDSAAFVANRFRQMHTINLTADFSLTKRWKVGVNANYDISNKTLQRTVLSLNRDMHCWILAFRWIPSGTGQSFTLTFNAKSNLFKDAKLNFTRPPSFL</sequence>
<protein>
    <recommendedName>
        <fullName evidence="1">LPS-assembly protein LptD central domain-containing protein</fullName>
    </recommendedName>
</protein>
<proteinExistence type="predicted"/>
<dbReference type="InterPro" id="IPR045659">
    <property type="entry name" value="LptD_2"/>
</dbReference>
<dbReference type="PANTHER" id="PTHR30189:SF1">
    <property type="entry name" value="LPS-ASSEMBLY PROTEIN LPTD"/>
    <property type="match status" value="1"/>
</dbReference>
<organism evidence="2 3">
    <name type="scientific">Lishizhenia tianjinensis</name>
    <dbReference type="NCBI Taxonomy" id="477690"/>
    <lineage>
        <taxon>Bacteria</taxon>
        <taxon>Pseudomonadati</taxon>
        <taxon>Bacteroidota</taxon>
        <taxon>Flavobacteriia</taxon>
        <taxon>Flavobacteriales</taxon>
        <taxon>Crocinitomicaceae</taxon>
        <taxon>Lishizhenia</taxon>
    </lineage>
</organism>
<evidence type="ECO:0000313" key="3">
    <source>
        <dbReference type="Proteomes" id="UP000236454"/>
    </source>
</evidence>
<dbReference type="Proteomes" id="UP000236454">
    <property type="component" value="Unassembled WGS sequence"/>
</dbReference>
<dbReference type="EMBL" id="FPAS01000001">
    <property type="protein sequence ID" value="SFT56537.1"/>
    <property type="molecule type" value="Genomic_DNA"/>
</dbReference>
<accession>A0A1I6Z1B9</accession>
<dbReference type="RefSeq" id="WP_139230284.1">
    <property type="nucleotide sequence ID" value="NZ_FPAS01000001.1"/>
</dbReference>
<dbReference type="STRING" id="477690.SAMN05216474_1356"/>
<dbReference type="GO" id="GO:0009279">
    <property type="term" value="C:cell outer membrane"/>
    <property type="evidence" value="ECO:0007669"/>
    <property type="project" value="TreeGrafter"/>
</dbReference>
<gene>
    <name evidence="2" type="ORF">SAMN05216474_1356</name>
</gene>
<reference evidence="2 3" key="1">
    <citation type="submission" date="2016-10" db="EMBL/GenBank/DDBJ databases">
        <authorList>
            <person name="de Groot N.N."/>
        </authorList>
    </citation>
    <scope>NUCLEOTIDE SEQUENCE [LARGE SCALE GENOMIC DNA]</scope>
    <source>
        <strain evidence="2 3">CGMCC 1.7005</strain>
    </source>
</reference>
<dbReference type="PANTHER" id="PTHR30189">
    <property type="entry name" value="LPS-ASSEMBLY PROTEIN"/>
    <property type="match status" value="1"/>
</dbReference>
<keyword evidence="3" id="KW-1185">Reference proteome</keyword>
<feature type="domain" description="LPS-assembly protein LptD central" evidence="1">
    <location>
        <begin position="190"/>
        <end position="665"/>
    </location>
</feature>
<dbReference type="AlphaFoldDB" id="A0A1I6Z1B9"/>
<dbReference type="GO" id="GO:1990351">
    <property type="term" value="C:transporter complex"/>
    <property type="evidence" value="ECO:0007669"/>
    <property type="project" value="TreeGrafter"/>
</dbReference>
<dbReference type="OrthoDB" id="9802320at2"/>
<evidence type="ECO:0000313" key="2">
    <source>
        <dbReference type="EMBL" id="SFT56537.1"/>
    </source>
</evidence>